<evidence type="ECO:0000256" key="1">
    <source>
        <dbReference type="SAM" id="MobiDB-lite"/>
    </source>
</evidence>
<feature type="region of interest" description="Disordered" evidence="1">
    <location>
        <begin position="1"/>
        <end position="22"/>
    </location>
</feature>
<proteinExistence type="predicted"/>
<reference evidence="2 3" key="1">
    <citation type="journal article" date="2020" name="ISME J.">
        <title>Uncovering the hidden diversity of litter-decomposition mechanisms in mushroom-forming fungi.</title>
        <authorList>
            <person name="Floudas D."/>
            <person name="Bentzer J."/>
            <person name="Ahren D."/>
            <person name="Johansson T."/>
            <person name="Persson P."/>
            <person name="Tunlid A."/>
        </authorList>
    </citation>
    <scope>NUCLEOTIDE SEQUENCE [LARGE SCALE GENOMIC DNA]</scope>
    <source>
        <strain evidence="2 3">CBS 175.51</strain>
    </source>
</reference>
<evidence type="ECO:0000313" key="2">
    <source>
        <dbReference type="EMBL" id="KAF5320313.1"/>
    </source>
</evidence>
<dbReference type="AlphaFoldDB" id="A0A8H5BC38"/>
<keyword evidence="3" id="KW-1185">Reference proteome</keyword>
<protein>
    <submittedName>
        <fullName evidence="2">Uncharacterized protein</fullName>
    </submittedName>
</protein>
<feature type="region of interest" description="Disordered" evidence="1">
    <location>
        <begin position="47"/>
        <end position="158"/>
    </location>
</feature>
<organism evidence="2 3">
    <name type="scientific">Ephemerocybe angulata</name>
    <dbReference type="NCBI Taxonomy" id="980116"/>
    <lineage>
        <taxon>Eukaryota</taxon>
        <taxon>Fungi</taxon>
        <taxon>Dikarya</taxon>
        <taxon>Basidiomycota</taxon>
        <taxon>Agaricomycotina</taxon>
        <taxon>Agaricomycetes</taxon>
        <taxon>Agaricomycetidae</taxon>
        <taxon>Agaricales</taxon>
        <taxon>Agaricineae</taxon>
        <taxon>Psathyrellaceae</taxon>
        <taxon>Ephemerocybe</taxon>
    </lineage>
</organism>
<sequence>MSDRYTEQDYPSQNKGAKAGTKVRGVFEAVHGAGENIRGSALSAVDSLAGQGPNRNDEIARQGQQEAHMGVNDMHSGPTAGDRPMRSTAQPAVVPANTAPHHHRDDAISGLHKKETRELRETYETERRPGGFDQTERRPGGFDQTERRPGEIHQPHYD</sequence>
<dbReference type="EMBL" id="JAACJK010000170">
    <property type="protein sequence ID" value="KAF5320313.1"/>
    <property type="molecule type" value="Genomic_DNA"/>
</dbReference>
<evidence type="ECO:0000313" key="3">
    <source>
        <dbReference type="Proteomes" id="UP000541558"/>
    </source>
</evidence>
<dbReference type="Proteomes" id="UP000541558">
    <property type="component" value="Unassembled WGS sequence"/>
</dbReference>
<name>A0A8H5BC38_9AGAR</name>
<accession>A0A8H5BC38</accession>
<comment type="caution">
    <text evidence="2">The sequence shown here is derived from an EMBL/GenBank/DDBJ whole genome shotgun (WGS) entry which is preliminary data.</text>
</comment>
<gene>
    <name evidence="2" type="ORF">D9611_011333</name>
</gene>
<dbReference type="OrthoDB" id="2590867at2759"/>
<feature type="compositionally biased region" description="Basic and acidic residues" evidence="1">
    <location>
        <begin position="103"/>
        <end position="158"/>
    </location>
</feature>